<dbReference type="RefSeq" id="WP_077795734.1">
    <property type="nucleotide sequence ID" value="NZ_BBYN01000016.1"/>
</dbReference>
<sequence length="438" mass="47818">MKRLHLSRNIILIVLVAFFMGLGSLGTIALANYTNVVVKASSVNVRLGPGLSYDIMTQVQSETVVNVLAEENEWYKIRMDDGRIGWIASWLVDNTEVTASSDLLATVTESSVNVRAENNESSEIIGTAVLGETYTLLYEENGWSQIAYGDGVAWLYSDLVSIEPGILTEETASQELIASSQANPDLITISQDSVNVRTSPSLQSSIVETADQGTTYEYLGKSGDFIEVLTESGQTAYIASWLVTQVASVQTEVVAPVVSTTLSEATIVIDAGHGGTDPGAINDYFYEKQVTLDTAQVLADKLGAMGANVIMTRTTDESISLDERAETSMNHQADLFISLHYDSTPEGVVKSGTTTYYYDDSDSKIAELINNELTANLPLQNNGFHFGNYFVLRENTQPAVLLELGYMNNPDDFYAFNNGYYQDLVADSILNALTNYFN</sequence>
<gene>
    <name evidence="4" type="primary">lytC_2</name>
    <name evidence="4" type="ORF">BW727_100765</name>
</gene>
<keyword evidence="2" id="KW-0961">Cell wall biogenesis/degradation</keyword>
<dbReference type="SUPFAM" id="SSF53187">
    <property type="entry name" value="Zn-dependent exopeptidases"/>
    <property type="match status" value="1"/>
</dbReference>
<dbReference type="Pfam" id="PF01520">
    <property type="entry name" value="Amidase_3"/>
    <property type="match status" value="1"/>
</dbReference>
<dbReference type="KEGG" id="jda:BW727_100765"/>
<dbReference type="EMBL" id="CP019728">
    <property type="protein sequence ID" value="AQS53158.1"/>
    <property type="molecule type" value="Genomic_DNA"/>
</dbReference>
<dbReference type="GO" id="GO:0071555">
    <property type="term" value="P:cell wall organization"/>
    <property type="evidence" value="ECO:0007669"/>
    <property type="project" value="UniProtKB-KW"/>
</dbReference>
<keyword evidence="5" id="KW-1185">Reference proteome</keyword>
<dbReference type="InterPro" id="IPR050695">
    <property type="entry name" value="N-acetylmuramoyl_amidase_3"/>
</dbReference>
<dbReference type="Gene3D" id="3.40.630.40">
    <property type="entry name" value="Zn-dependent exopeptidases"/>
    <property type="match status" value="1"/>
</dbReference>
<dbReference type="STRING" id="708126.BW727_100765"/>
<reference evidence="4 5" key="1">
    <citation type="journal article" date="2014" name="Int. J. Syst. Evol. Microbiol.">
        <title>Jeotgalibaca dankookensis gen. nov., sp. nov., a member of the family Carnobacteriaceae, isolated from seujeot (Korean traditional food).</title>
        <authorList>
            <person name="Lee D.G."/>
            <person name="Trujillo M.E."/>
            <person name="Kang H."/>
            <person name="Ahn T.Y."/>
        </authorList>
    </citation>
    <scope>NUCLEOTIDE SEQUENCE [LARGE SCALE GENOMIC DNA]</scope>
    <source>
        <strain evidence="4 5">EX-07</strain>
    </source>
</reference>
<dbReference type="EC" id="3.5.1.28" evidence="4"/>
<keyword evidence="1 4" id="KW-0378">Hydrolase</keyword>
<proteinExistence type="predicted"/>
<organism evidence="4 5">
    <name type="scientific">Jeotgalibaca dankookensis</name>
    <dbReference type="NCBI Taxonomy" id="708126"/>
    <lineage>
        <taxon>Bacteria</taxon>
        <taxon>Bacillati</taxon>
        <taxon>Bacillota</taxon>
        <taxon>Bacilli</taxon>
        <taxon>Lactobacillales</taxon>
        <taxon>Carnobacteriaceae</taxon>
        <taxon>Jeotgalibaca</taxon>
    </lineage>
</organism>
<evidence type="ECO:0000256" key="2">
    <source>
        <dbReference type="ARBA" id="ARBA00023316"/>
    </source>
</evidence>
<dbReference type="AlphaFoldDB" id="A0A1S6INQ0"/>
<dbReference type="InterPro" id="IPR017293">
    <property type="entry name" value="N-acetylmuramoyl-L-ala_amidase"/>
</dbReference>
<dbReference type="OrthoDB" id="9806267at2"/>
<dbReference type="Pfam" id="PF08239">
    <property type="entry name" value="SH3_3"/>
    <property type="match status" value="3"/>
</dbReference>
<evidence type="ECO:0000313" key="4">
    <source>
        <dbReference type="EMBL" id="AQS53158.1"/>
    </source>
</evidence>
<dbReference type="Gene3D" id="2.30.30.40">
    <property type="entry name" value="SH3 Domains"/>
    <property type="match status" value="3"/>
</dbReference>
<name>A0A1S6INQ0_9LACT</name>
<dbReference type="SMART" id="SM00646">
    <property type="entry name" value="Ami_3"/>
    <property type="match status" value="1"/>
</dbReference>
<feature type="domain" description="SH3b" evidence="3">
    <location>
        <begin position="102"/>
        <end position="164"/>
    </location>
</feature>
<accession>A0A1S6INQ0</accession>
<evidence type="ECO:0000256" key="1">
    <source>
        <dbReference type="ARBA" id="ARBA00022801"/>
    </source>
</evidence>
<dbReference type="Proteomes" id="UP000188993">
    <property type="component" value="Chromosome"/>
</dbReference>
<dbReference type="GO" id="GO:0008745">
    <property type="term" value="F:N-acetylmuramoyl-L-alanine amidase activity"/>
    <property type="evidence" value="ECO:0007669"/>
    <property type="project" value="UniProtKB-EC"/>
</dbReference>
<feature type="domain" description="SH3b" evidence="3">
    <location>
        <begin position="33"/>
        <end position="95"/>
    </location>
</feature>
<dbReference type="CDD" id="cd02696">
    <property type="entry name" value="MurNAc-LAA"/>
    <property type="match status" value="1"/>
</dbReference>
<dbReference type="GO" id="GO:0030288">
    <property type="term" value="C:outer membrane-bounded periplasmic space"/>
    <property type="evidence" value="ECO:0007669"/>
    <property type="project" value="TreeGrafter"/>
</dbReference>
<dbReference type="InterPro" id="IPR003646">
    <property type="entry name" value="SH3-like_bac-type"/>
</dbReference>
<dbReference type="PANTHER" id="PTHR30404">
    <property type="entry name" value="N-ACETYLMURAMOYL-L-ALANINE AMIDASE"/>
    <property type="match status" value="1"/>
</dbReference>
<dbReference type="InterPro" id="IPR002508">
    <property type="entry name" value="MurNAc-LAA_cat"/>
</dbReference>
<feature type="domain" description="SH3b" evidence="3">
    <location>
        <begin position="184"/>
        <end position="246"/>
    </location>
</feature>
<dbReference type="GO" id="GO:0009253">
    <property type="term" value="P:peptidoglycan catabolic process"/>
    <property type="evidence" value="ECO:0007669"/>
    <property type="project" value="InterPro"/>
</dbReference>
<evidence type="ECO:0000259" key="3">
    <source>
        <dbReference type="PROSITE" id="PS51781"/>
    </source>
</evidence>
<dbReference type="PANTHER" id="PTHR30404:SF7">
    <property type="entry name" value="CELL WALL AMIDASE LYTH-RELATED"/>
    <property type="match status" value="1"/>
</dbReference>
<protein>
    <submittedName>
        <fullName evidence="4">N-acetylmuramoyl-L-alanine amidase LytC</fullName>
        <ecNumber evidence="4">3.5.1.28</ecNumber>
    </submittedName>
</protein>
<dbReference type="PIRSF" id="PIRSF037846">
    <property type="entry name" value="Autolysin_YrvJ_prd"/>
    <property type="match status" value="1"/>
</dbReference>
<dbReference type="SMART" id="SM00287">
    <property type="entry name" value="SH3b"/>
    <property type="match status" value="3"/>
</dbReference>
<dbReference type="PROSITE" id="PS51781">
    <property type="entry name" value="SH3B"/>
    <property type="match status" value="3"/>
</dbReference>
<evidence type="ECO:0000313" key="5">
    <source>
        <dbReference type="Proteomes" id="UP000188993"/>
    </source>
</evidence>